<keyword evidence="2" id="KW-1185">Reference proteome</keyword>
<sequence>MLVRKLTVVFDVLGELPQRVRHVPIGVLVDVRPVDTNDVK</sequence>
<organism evidence="1 2">
    <name type="scientific">Streptomyces zaomyceticus</name>
    <dbReference type="NCBI Taxonomy" id="68286"/>
    <lineage>
        <taxon>Bacteria</taxon>
        <taxon>Bacillati</taxon>
        <taxon>Actinomycetota</taxon>
        <taxon>Actinomycetes</taxon>
        <taxon>Kitasatosporales</taxon>
        <taxon>Streptomycetaceae</taxon>
        <taxon>Streptomyces</taxon>
    </lineage>
</organism>
<dbReference type="RefSeq" id="WP_398167323.1">
    <property type="nucleotide sequence ID" value="NZ_CP108230.1"/>
</dbReference>
<dbReference type="EMBL" id="CP108188">
    <property type="protein sequence ID" value="WTR68762.1"/>
    <property type="molecule type" value="Genomic_DNA"/>
</dbReference>
<accession>A0ABZ1L3E3</accession>
<dbReference type="Proteomes" id="UP001622594">
    <property type="component" value="Chromosome"/>
</dbReference>
<evidence type="ECO:0000313" key="1">
    <source>
        <dbReference type="EMBL" id="WTR68762.1"/>
    </source>
</evidence>
<protein>
    <submittedName>
        <fullName evidence="1">Uncharacterized protein</fullName>
    </submittedName>
</protein>
<evidence type="ECO:0000313" key="2">
    <source>
        <dbReference type="Proteomes" id="UP001622594"/>
    </source>
</evidence>
<proteinExistence type="predicted"/>
<gene>
    <name evidence="1" type="ORF">OG814_05480</name>
</gene>
<reference evidence="1 2" key="1">
    <citation type="submission" date="2022-10" db="EMBL/GenBank/DDBJ databases">
        <title>The complete genomes of actinobacterial strains from the NBC collection.</title>
        <authorList>
            <person name="Joergensen T.S."/>
            <person name="Alvarez Arevalo M."/>
            <person name="Sterndorff E.B."/>
            <person name="Faurdal D."/>
            <person name="Vuksanovic O."/>
            <person name="Mourched A.-S."/>
            <person name="Charusanti P."/>
            <person name="Shaw S."/>
            <person name="Blin K."/>
            <person name="Weber T."/>
        </authorList>
    </citation>
    <scope>NUCLEOTIDE SEQUENCE [LARGE SCALE GENOMIC DNA]</scope>
    <source>
        <strain evidence="1 2">NBC_00123</strain>
    </source>
</reference>
<name>A0ABZ1L3E3_9ACTN</name>